<dbReference type="EMBL" id="UINC01040112">
    <property type="protein sequence ID" value="SVB39536.1"/>
    <property type="molecule type" value="Genomic_DNA"/>
</dbReference>
<name>A0A382DM23_9ZZZZ</name>
<organism evidence="1">
    <name type="scientific">marine metagenome</name>
    <dbReference type="NCBI Taxonomy" id="408172"/>
    <lineage>
        <taxon>unclassified sequences</taxon>
        <taxon>metagenomes</taxon>
        <taxon>ecological metagenomes</taxon>
    </lineage>
</organism>
<feature type="non-terminal residue" evidence="1">
    <location>
        <position position="1"/>
    </location>
</feature>
<proteinExistence type="predicted"/>
<dbReference type="AlphaFoldDB" id="A0A382DM23"/>
<reference evidence="1" key="1">
    <citation type="submission" date="2018-05" db="EMBL/GenBank/DDBJ databases">
        <authorList>
            <person name="Lanie J.A."/>
            <person name="Ng W.-L."/>
            <person name="Kazmierczak K.M."/>
            <person name="Andrzejewski T.M."/>
            <person name="Davidsen T.M."/>
            <person name="Wayne K.J."/>
            <person name="Tettelin H."/>
            <person name="Glass J.I."/>
            <person name="Rusch D."/>
            <person name="Podicherti R."/>
            <person name="Tsui H.-C.T."/>
            <person name="Winkler M.E."/>
        </authorList>
    </citation>
    <scope>NUCLEOTIDE SEQUENCE</scope>
</reference>
<gene>
    <name evidence="1" type="ORF">METZ01_LOCUS192390</name>
</gene>
<evidence type="ECO:0000313" key="1">
    <source>
        <dbReference type="EMBL" id="SVB39536.1"/>
    </source>
</evidence>
<sequence length="43" mass="5183">IVLSELKRGHVHEFDLGLLRDRDQEELLHRHAYYTVNEVPKKK</sequence>
<accession>A0A382DM23</accession>
<protein>
    <submittedName>
        <fullName evidence="1">Uncharacterized protein</fullName>
    </submittedName>
</protein>